<evidence type="ECO:0000256" key="5">
    <source>
        <dbReference type="PROSITE-ProRule" id="PRU00409"/>
    </source>
</evidence>
<evidence type="ECO:0000256" key="2">
    <source>
        <dbReference type="ARBA" id="ARBA00022741"/>
    </source>
</evidence>
<dbReference type="Gene3D" id="3.30.470.20">
    <property type="entry name" value="ATP-grasp fold, B domain"/>
    <property type="match status" value="1"/>
</dbReference>
<evidence type="ECO:0000313" key="8">
    <source>
        <dbReference type="EMBL" id="NHO64747.1"/>
    </source>
</evidence>
<dbReference type="InterPro" id="IPR011761">
    <property type="entry name" value="ATP-grasp"/>
</dbReference>
<evidence type="ECO:0000259" key="7">
    <source>
        <dbReference type="PROSITE" id="PS50979"/>
    </source>
</evidence>
<dbReference type="EMBL" id="JAAONZ010000002">
    <property type="protein sequence ID" value="NHO64747.1"/>
    <property type="molecule type" value="Genomic_DNA"/>
</dbReference>
<protein>
    <submittedName>
        <fullName evidence="8">ATP-grasp domain-containing protein</fullName>
    </submittedName>
</protein>
<keyword evidence="1" id="KW-0436">Ligase</keyword>
<evidence type="ECO:0000256" key="1">
    <source>
        <dbReference type="ARBA" id="ARBA00022598"/>
    </source>
</evidence>
<organism evidence="8 9">
    <name type="scientific">Pseudomaricurvus hydrocarbonicus</name>
    <dbReference type="NCBI Taxonomy" id="1470433"/>
    <lineage>
        <taxon>Bacteria</taxon>
        <taxon>Pseudomonadati</taxon>
        <taxon>Pseudomonadota</taxon>
        <taxon>Gammaproteobacteria</taxon>
        <taxon>Cellvibrionales</taxon>
        <taxon>Cellvibrionaceae</taxon>
        <taxon>Pseudomaricurvus</taxon>
    </lineage>
</organism>
<dbReference type="InterPro" id="IPR050856">
    <property type="entry name" value="Biotin_carboxylase_complex"/>
</dbReference>
<dbReference type="SUPFAM" id="SSF52440">
    <property type="entry name" value="PreATP-grasp domain"/>
    <property type="match status" value="1"/>
</dbReference>
<keyword evidence="9" id="KW-1185">Reference proteome</keyword>
<dbReference type="AlphaFoldDB" id="A0A9E5MK13"/>
<dbReference type="PROSITE" id="PS50975">
    <property type="entry name" value="ATP_GRASP"/>
    <property type="match status" value="1"/>
</dbReference>
<evidence type="ECO:0000256" key="4">
    <source>
        <dbReference type="ARBA" id="ARBA00023267"/>
    </source>
</evidence>
<name>A0A9E5MK13_9GAMM</name>
<dbReference type="Proteomes" id="UP000787472">
    <property type="component" value="Unassembled WGS sequence"/>
</dbReference>
<dbReference type="Pfam" id="PF00289">
    <property type="entry name" value="Biotin_carb_N"/>
    <property type="match status" value="1"/>
</dbReference>
<keyword evidence="2 5" id="KW-0547">Nucleotide-binding</keyword>
<dbReference type="PANTHER" id="PTHR18866:SF127">
    <property type="match status" value="1"/>
</dbReference>
<dbReference type="InterPro" id="IPR005479">
    <property type="entry name" value="CPAse_ATP-bd"/>
</dbReference>
<feature type="domain" description="ATP-grasp" evidence="6">
    <location>
        <begin position="124"/>
        <end position="319"/>
    </location>
</feature>
<dbReference type="GO" id="GO:0046872">
    <property type="term" value="F:metal ion binding"/>
    <property type="evidence" value="ECO:0007669"/>
    <property type="project" value="InterPro"/>
</dbReference>
<dbReference type="InterPro" id="IPR016185">
    <property type="entry name" value="PreATP-grasp_dom_sf"/>
</dbReference>
<dbReference type="Pfam" id="PF02785">
    <property type="entry name" value="Biotin_carb_C"/>
    <property type="match status" value="1"/>
</dbReference>
<dbReference type="InterPro" id="IPR011764">
    <property type="entry name" value="Biotin_carboxylation_dom"/>
</dbReference>
<reference evidence="8" key="1">
    <citation type="submission" date="2020-03" db="EMBL/GenBank/DDBJ databases">
        <authorList>
            <person name="Guo F."/>
        </authorList>
    </citation>
    <scope>NUCLEOTIDE SEQUENCE</scope>
    <source>
        <strain evidence="8">JCM 30134</strain>
    </source>
</reference>
<keyword evidence="4" id="KW-0092">Biotin</keyword>
<dbReference type="PROSITE" id="PS00867">
    <property type="entry name" value="CPSASE_2"/>
    <property type="match status" value="1"/>
</dbReference>
<dbReference type="SMART" id="SM00878">
    <property type="entry name" value="Biotin_carb_C"/>
    <property type="match status" value="1"/>
</dbReference>
<dbReference type="GO" id="GO:0016874">
    <property type="term" value="F:ligase activity"/>
    <property type="evidence" value="ECO:0007669"/>
    <property type="project" value="UniProtKB-KW"/>
</dbReference>
<sequence length="491" mass="53476">MTGKAMKKVLVANRGEIALRVLESLQRLGIASVAIYHESDRLSPVVQQADEAFEIYGETPSAAHLDIEQIIALCKDNGVDAVHPCYGFLSENTKFAKALEEQGIIFVGPSAEVIELMGDKIASRDFVSANGFPVPPSITVDIDDPSFMGQLQDMQFPVVVKASAGGGGKGMSIVRRPEDLAAAARVAASEALKYFGDGRVYVERFFESARHIEVQILGDGDNVIHCGERECSIQRRFQKVIEESPSIALTAEARQQICEAAVGIAKTAKYSSAGTVEFLYTDQGEFFFLEMNTRIQVEHPVSEMVYDLDLVEQQLRIAAGESLALCQSDIVANGHALECRICAEDAFNDFMPATGKVLAVRAPQGEGVRFDSGIYAGQRVTTAFDPMLAKLIVHAPSREGAISKMQAALGELVILGVKTNIDYLLALLDHDKIHFGDFDTNFIKNHDIKPLPLSEDVKHAALSVAMLAEKESQLMADKTPDLYSYIGAWSN</sequence>
<evidence type="ECO:0000313" key="9">
    <source>
        <dbReference type="Proteomes" id="UP000787472"/>
    </source>
</evidence>
<dbReference type="Pfam" id="PF02786">
    <property type="entry name" value="CPSase_L_D2"/>
    <property type="match status" value="1"/>
</dbReference>
<evidence type="ECO:0000259" key="6">
    <source>
        <dbReference type="PROSITE" id="PS50975"/>
    </source>
</evidence>
<evidence type="ECO:0000256" key="3">
    <source>
        <dbReference type="ARBA" id="ARBA00022840"/>
    </source>
</evidence>
<dbReference type="InterPro" id="IPR011054">
    <property type="entry name" value="Rudment_hybrid_motif"/>
</dbReference>
<gene>
    <name evidence="8" type="ORF">G8770_04205</name>
</gene>
<keyword evidence="3 5" id="KW-0067">ATP-binding</keyword>
<dbReference type="SUPFAM" id="SSF51246">
    <property type="entry name" value="Rudiment single hybrid motif"/>
    <property type="match status" value="1"/>
</dbReference>
<dbReference type="GO" id="GO:0005524">
    <property type="term" value="F:ATP binding"/>
    <property type="evidence" value="ECO:0007669"/>
    <property type="project" value="UniProtKB-UniRule"/>
</dbReference>
<comment type="caution">
    <text evidence="8">The sequence shown here is derived from an EMBL/GenBank/DDBJ whole genome shotgun (WGS) entry which is preliminary data.</text>
</comment>
<dbReference type="InterPro" id="IPR005481">
    <property type="entry name" value="BC-like_N"/>
</dbReference>
<accession>A0A9E5MK13</accession>
<dbReference type="PROSITE" id="PS50979">
    <property type="entry name" value="BC"/>
    <property type="match status" value="1"/>
</dbReference>
<dbReference type="SUPFAM" id="SSF56059">
    <property type="entry name" value="Glutathione synthetase ATP-binding domain-like"/>
    <property type="match status" value="1"/>
</dbReference>
<proteinExistence type="predicted"/>
<dbReference type="PANTHER" id="PTHR18866">
    <property type="entry name" value="CARBOXYLASE:PYRUVATE/ACETYL-COA/PROPIONYL-COA CARBOXYLASE"/>
    <property type="match status" value="1"/>
</dbReference>
<feature type="domain" description="Biotin carboxylation" evidence="7">
    <location>
        <begin position="5"/>
        <end position="448"/>
    </location>
</feature>
<dbReference type="InterPro" id="IPR005482">
    <property type="entry name" value="Biotin_COase_C"/>
</dbReference>
<dbReference type="PROSITE" id="PS00866">
    <property type="entry name" value="CPSASE_1"/>
    <property type="match status" value="1"/>
</dbReference>